<dbReference type="EMBL" id="LBTI01000060">
    <property type="protein sequence ID" value="KKQ36230.1"/>
    <property type="molecule type" value="Genomic_DNA"/>
</dbReference>
<evidence type="ECO:0000313" key="1">
    <source>
        <dbReference type="EMBL" id="KKQ36230.1"/>
    </source>
</evidence>
<comment type="caution">
    <text evidence="1">The sequence shown here is derived from an EMBL/GenBank/DDBJ whole genome shotgun (WGS) entry which is preliminary data.</text>
</comment>
<sequence length="107" mass="12438">MVDMSLRKYFSGLPDRELIRIHKVGVELTIEAEFRYQRDGGIEPNLALRLYSAREEQLVARAVGRKRLLDGNLEAHRILRKSRIEVSPKKVDEQLGRLLRKNRGIES</sequence>
<organism evidence="1 2">
    <name type="scientific">Candidatus Woesebacteria bacterium GW2011_GWA1_37_7</name>
    <dbReference type="NCBI Taxonomy" id="1618545"/>
    <lineage>
        <taxon>Bacteria</taxon>
        <taxon>Candidatus Woeseibacteriota</taxon>
    </lineage>
</organism>
<evidence type="ECO:0000313" key="2">
    <source>
        <dbReference type="Proteomes" id="UP000034591"/>
    </source>
</evidence>
<accession>A0A0G0HCG5</accession>
<reference evidence="1 2" key="1">
    <citation type="journal article" date="2015" name="Nature">
        <title>rRNA introns, odd ribosomes, and small enigmatic genomes across a large radiation of phyla.</title>
        <authorList>
            <person name="Brown C.T."/>
            <person name="Hug L.A."/>
            <person name="Thomas B.C."/>
            <person name="Sharon I."/>
            <person name="Castelle C.J."/>
            <person name="Singh A."/>
            <person name="Wilkins M.J."/>
            <person name="Williams K.H."/>
            <person name="Banfield J.F."/>
        </authorList>
    </citation>
    <scope>NUCLEOTIDE SEQUENCE [LARGE SCALE GENOMIC DNA]</scope>
</reference>
<gene>
    <name evidence="1" type="ORF">US53_C0060G0002</name>
</gene>
<proteinExistence type="predicted"/>
<dbReference type="STRING" id="1618545.US53_C0060G0002"/>
<dbReference type="AlphaFoldDB" id="A0A0G0HCG5"/>
<name>A0A0G0HCG5_9BACT</name>
<dbReference type="Proteomes" id="UP000034591">
    <property type="component" value="Unassembled WGS sequence"/>
</dbReference>
<protein>
    <submittedName>
        <fullName evidence="1">Uncharacterized protein</fullName>
    </submittedName>
</protein>